<dbReference type="Proteomes" id="UP000765509">
    <property type="component" value="Unassembled WGS sequence"/>
</dbReference>
<keyword evidence="3" id="KW-1185">Reference proteome</keyword>
<evidence type="ECO:0000313" key="2">
    <source>
        <dbReference type="EMBL" id="MBW0499658.1"/>
    </source>
</evidence>
<dbReference type="EMBL" id="AVOT02015377">
    <property type="protein sequence ID" value="MBW0499658.1"/>
    <property type="molecule type" value="Genomic_DNA"/>
</dbReference>
<protein>
    <submittedName>
        <fullName evidence="2">Uncharacterized protein</fullName>
    </submittedName>
</protein>
<feature type="compositionally biased region" description="Basic and acidic residues" evidence="1">
    <location>
        <begin position="46"/>
        <end position="56"/>
    </location>
</feature>
<comment type="caution">
    <text evidence="2">The sequence shown here is derived from an EMBL/GenBank/DDBJ whole genome shotgun (WGS) entry which is preliminary data.</text>
</comment>
<feature type="compositionally biased region" description="Pro residues" evidence="1">
    <location>
        <begin position="57"/>
        <end position="66"/>
    </location>
</feature>
<evidence type="ECO:0000313" key="3">
    <source>
        <dbReference type="Proteomes" id="UP000765509"/>
    </source>
</evidence>
<accession>A0A9Q3HBX6</accession>
<reference evidence="2" key="1">
    <citation type="submission" date="2021-03" db="EMBL/GenBank/DDBJ databases">
        <title>Draft genome sequence of rust myrtle Austropuccinia psidii MF-1, a brazilian biotype.</title>
        <authorList>
            <person name="Quecine M.C."/>
            <person name="Pachon D.M.R."/>
            <person name="Bonatelli M.L."/>
            <person name="Correr F.H."/>
            <person name="Franceschini L.M."/>
            <person name="Leite T.F."/>
            <person name="Margarido G.R.A."/>
            <person name="Almeida C.A."/>
            <person name="Ferrarezi J.A."/>
            <person name="Labate C.A."/>
        </authorList>
    </citation>
    <scope>NUCLEOTIDE SEQUENCE</scope>
    <source>
        <strain evidence="2">MF-1</strain>
    </source>
</reference>
<proteinExistence type="predicted"/>
<name>A0A9Q3HBX6_9BASI</name>
<organism evidence="2 3">
    <name type="scientific">Austropuccinia psidii MF-1</name>
    <dbReference type="NCBI Taxonomy" id="1389203"/>
    <lineage>
        <taxon>Eukaryota</taxon>
        <taxon>Fungi</taxon>
        <taxon>Dikarya</taxon>
        <taxon>Basidiomycota</taxon>
        <taxon>Pucciniomycotina</taxon>
        <taxon>Pucciniomycetes</taxon>
        <taxon>Pucciniales</taxon>
        <taxon>Sphaerophragmiaceae</taxon>
        <taxon>Austropuccinia</taxon>
    </lineage>
</organism>
<sequence>MDTRTPNSPTGTILENEPCPSPLLGHHPMVTSLLDWSKVIIWPMKDGNEPSQHKEPPIPGPSPSSKPPEEVPTCELEAEVAPMQSMEDPFGIYRLTTEFDDSSSHRPKINEPNLVGASPLATDDSFRGCNSLKLDAPGIPGATKQPPLPGTGGLSKGGHRRDSPQISRKNKK</sequence>
<feature type="region of interest" description="Disordered" evidence="1">
    <location>
        <begin position="45"/>
        <end position="172"/>
    </location>
</feature>
<feature type="compositionally biased region" description="Polar residues" evidence="1">
    <location>
        <begin position="1"/>
        <end position="13"/>
    </location>
</feature>
<feature type="region of interest" description="Disordered" evidence="1">
    <location>
        <begin position="1"/>
        <end position="25"/>
    </location>
</feature>
<gene>
    <name evidence="2" type="ORF">O181_039373</name>
</gene>
<dbReference type="AlphaFoldDB" id="A0A9Q3HBX6"/>
<evidence type="ECO:0000256" key="1">
    <source>
        <dbReference type="SAM" id="MobiDB-lite"/>
    </source>
</evidence>